<dbReference type="AlphaFoldDB" id="E9IU07"/>
<accession>E9IU07</accession>
<dbReference type="HOGENOM" id="CLU_2580743_0_0_1"/>
<organism>
    <name type="scientific">Solenopsis invicta</name>
    <name type="common">Red imported fire ant</name>
    <name type="synonym">Solenopsis wagneri</name>
    <dbReference type="NCBI Taxonomy" id="13686"/>
    <lineage>
        <taxon>Eukaryota</taxon>
        <taxon>Metazoa</taxon>
        <taxon>Ecdysozoa</taxon>
        <taxon>Arthropoda</taxon>
        <taxon>Hexapoda</taxon>
        <taxon>Insecta</taxon>
        <taxon>Pterygota</taxon>
        <taxon>Neoptera</taxon>
        <taxon>Endopterygota</taxon>
        <taxon>Hymenoptera</taxon>
        <taxon>Apocrita</taxon>
        <taxon>Aculeata</taxon>
        <taxon>Formicoidea</taxon>
        <taxon>Formicidae</taxon>
        <taxon>Myrmicinae</taxon>
        <taxon>Solenopsis</taxon>
    </lineage>
</organism>
<proteinExistence type="predicted"/>
<feature type="non-terminal residue" evidence="1">
    <location>
        <position position="1"/>
    </location>
</feature>
<name>E9IU07_SOLIN</name>
<reference evidence="1" key="1">
    <citation type="journal article" date="2011" name="Proc. Natl. Acad. Sci. U.S.A.">
        <title>The genome of the fire ant Solenopsis invicta.</title>
        <authorList>
            <person name="Wurm Y."/>
            <person name="Wang J."/>
            <person name="Riba-Grognuz O."/>
            <person name="Corona M."/>
            <person name="Nygaard S."/>
            <person name="Hunt B.G."/>
            <person name="Ingram K.K."/>
            <person name="Falquet L."/>
            <person name="Nipitwattanaphon M."/>
            <person name="Gotzek D."/>
            <person name="Dijkstra M.B."/>
            <person name="Oettler J."/>
            <person name="Comtesse F."/>
            <person name="Shih C.J."/>
            <person name="Wu W.J."/>
            <person name="Yang C.C."/>
            <person name="Thomas J."/>
            <person name="Beaudoing E."/>
            <person name="Pradervand S."/>
            <person name="Flegel V."/>
            <person name="Cook E.D."/>
            <person name="Fabbretti R."/>
            <person name="Stockinger H."/>
            <person name="Long L."/>
            <person name="Farmerie W.G."/>
            <person name="Oakey J."/>
            <person name="Boomsma J.J."/>
            <person name="Pamilo P."/>
            <person name="Yi S.V."/>
            <person name="Heinze J."/>
            <person name="Goodisman M.A."/>
            <person name="Farinelli L."/>
            <person name="Harshman K."/>
            <person name="Hulo N."/>
            <person name="Cerutti L."/>
            <person name="Xenarios I."/>
            <person name="Shoemaker D."/>
            <person name="Keller L."/>
        </authorList>
    </citation>
    <scope>NUCLEOTIDE SEQUENCE [LARGE SCALE GENOMIC DNA]</scope>
</reference>
<dbReference type="EMBL" id="GL765825">
    <property type="protein sequence ID" value="EFZ15946.1"/>
    <property type="molecule type" value="Genomic_DNA"/>
</dbReference>
<gene>
    <name evidence="1" type="ORF">SINV_16283</name>
</gene>
<sequence>KKSGACRINSFLTDFRVVAGLSPAYGYRREYCRFAPLPTGILHGYKSTPCLRVIVGRIAGSPPAFGFQRDCRFTPCLRVTK</sequence>
<evidence type="ECO:0000313" key="1">
    <source>
        <dbReference type="EMBL" id="EFZ15946.1"/>
    </source>
</evidence>
<feature type="non-terminal residue" evidence="1">
    <location>
        <position position="81"/>
    </location>
</feature>
<protein>
    <submittedName>
        <fullName evidence="1">Uncharacterized protein</fullName>
    </submittedName>
</protein>